<dbReference type="PANTHER" id="PTHR12317:SF0">
    <property type="entry name" value="ACYLTRANSFERASE"/>
    <property type="match status" value="1"/>
</dbReference>
<evidence type="ECO:0000256" key="1">
    <source>
        <dbReference type="ARBA" id="ARBA00004477"/>
    </source>
</evidence>
<sequence>MVLSEPTRSYPGGTALERNVGFLAASVFSVAYVAAPIHVFLALGVTVRHPFWWGAWLMNLPILVSFMLPSRLVERFSNPLFCSWPMRQIPKYFEYEEYHETTDSELRSTGKNYLVGAHPHGVFSFAGVCAAVATHSSPDGFGAALPEEAPTAAASVVKLFPILKDVLAVFGLIDASSSTLSKRLSRPRGSLVLYIGGMIELFYSSPKKEVVFLKQRKGFIKLALRAGADVVPVYMFGNTTVLSVLAWGPLASLSRSLGMSVTLFWGRFGLPMPKPVRLTYVRGRPLGMPHIENPSPEDIEKWHATYCEKLTELFESYKGRNPDYKHKDLIIK</sequence>
<evidence type="ECO:0000256" key="11">
    <source>
        <dbReference type="ARBA" id="ARBA00023098"/>
    </source>
</evidence>
<name>A0ABP0PDJ8_9DINO</name>
<protein>
    <recommendedName>
        <fullName evidence="14">Acyltransferase</fullName>
        <ecNumber evidence="14">2.3.1.-</ecNumber>
    </recommendedName>
</protein>
<evidence type="ECO:0000313" key="16">
    <source>
        <dbReference type="Proteomes" id="UP001642484"/>
    </source>
</evidence>
<organism evidence="15 16">
    <name type="scientific">Durusdinium trenchii</name>
    <dbReference type="NCBI Taxonomy" id="1381693"/>
    <lineage>
        <taxon>Eukaryota</taxon>
        <taxon>Sar</taxon>
        <taxon>Alveolata</taxon>
        <taxon>Dinophyceae</taxon>
        <taxon>Suessiales</taxon>
        <taxon>Symbiodiniaceae</taxon>
        <taxon>Durusdinium</taxon>
    </lineage>
</organism>
<keyword evidence="6 14" id="KW-0808">Transferase</keyword>
<comment type="pathway">
    <text evidence="3">Lipid metabolism.</text>
</comment>
<evidence type="ECO:0000256" key="5">
    <source>
        <dbReference type="ARBA" id="ARBA00022516"/>
    </source>
</evidence>
<evidence type="ECO:0000256" key="7">
    <source>
        <dbReference type="ARBA" id="ARBA00022692"/>
    </source>
</evidence>
<evidence type="ECO:0000256" key="4">
    <source>
        <dbReference type="ARBA" id="ARBA00005420"/>
    </source>
</evidence>
<dbReference type="EMBL" id="CAXAMN010022917">
    <property type="protein sequence ID" value="CAK9073746.1"/>
    <property type="molecule type" value="Genomic_DNA"/>
</dbReference>
<evidence type="ECO:0000256" key="2">
    <source>
        <dbReference type="ARBA" id="ARBA00004771"/>
    </source>
</evidence>
<evidence type="ECO:0000256" key="13">
    <source>
        <dbReference type="ARBA" id="ARBA00023315"/>
    </source>
</evidence>
<feature type="transmembrane region" description="Helical" evidence="14">
    <location>
        <begin position="51"/>
        <end position="68"/>
    </location>
</feature>
<dbReference type="CDD" id="cd07987">
    <property type="entry name" value="LPLAT_MGAT-like"/>
    <property type="match status" value="1"/>
</dbReference>
<reference evidence="15 16" key="1">
    <citation type="submission" date="2024-02" db="EMBL/GenBank/DDBJ databases">
        <authorList>
            <person name="Chen Y."/>
            <person name="Shah S."/>
            <person name="Dougan E. K."/>
            <person name="Thang M."/>
            <person name="Chan C."/>
        </authorList>
    </citation>
    <scope>NUCLEOTIDE SEQUENCE [LARGE SCALE GENOMIC DNA]</scope>
</reference>
<comment type="caution">
    <text evidence="15">The sequence shown here is derived from an EMBL/GenBank/DDBJ whole genome shotgun (WGS) entry which is preliminary data.</text>
</comment>
<proteinExistence type="inferred from homology"/>
<keyword evidence="5" id="KW-0444">Lipid biosynthesis</keyword>
<comment type="subcellular location">
    <subcellularLocation>
        <location evidence="1 14">Endoplasmic reticulum membrane</location>
        <topology evidence="1 14">Multi-pass membrane protein</topology>
    </subcellularLocation>
</comment>
<comment type="similarity">
    <text evidence="4 14">Belongs to the diacylglycerol acyltransferase family.</text>
</comment>
<accession>A0ABP0PDJ8</accession>
<evidence type="ECO:0000256" key="14">
    <source>
        <dbReference type="RuleBase" id="RU367023"/>
    </source>
</evidence>
<dbReference type="Proteomes" id="UP001642484">
    <property type="component" value="Unassembled WGS sequence"/>
</dbReference>
<evidence type="ECO:0000256" key="8">
    <source>
        <dbReference type="ARBA" id="ARBA00022798"/>
    </source>
</evidence>
<keyword evidence="12 14" id="KW-0472">Membrane</keyword>
<dbReference type="Pfam" id="PF03982">
    <property type="entry name" value="DAGAT"/>
    <property type="match status" value="1"/>
</dbReference>
<dbReference type="EC" id="2.3.1.-" evidence="14"/>
<evidence type="ECO:0000256" key="3">
    <source>
        <dbReference type="ARBA" id="ARBA00005189"/>
    </source>
</evidence>
<comment type="pathway">
    <text evidence="2">Glycerolipid metabolism; triacylglycerol biosynthesis.</text>
</comment>
<evidence type="ECO:0000256" key="12">
    <source>
        <dbReference type="ARBA" id="ARBA00023136"/>
    </source>
</evidence>
<evidence type="ECO:0000256" key="6">
    <source>
        <dbReference type="ARBA" id="ARBA00022679"/>
    </source>
</evidence>
<evidence type="ECO:0000313" key="15">
    <source>
        <dbReference type="EMBL" id="CAK9073746.1"/>
    </source>
</evidence>
<keyword evidence="8" id="KW-0319">Glycerol metabolism</keyword>
<keyword evidence="11" id="KW-0443">Lipid metabolism</keyword>
<keyword evidence="9 14" id="KW-0256">Endoplasmic reticulum</keyword>
<evidence type="ECO:0000256" key="10">
    <source>
        <dbReference type="ARBA" id="ARBA00022989"/>
    </source>
</evidence>
<gene>
    <name evidence="15" type="ORF">CCMP2556_LOCUS36326</name>
</gene>
<keyword evidence="7 14" id="KW-0812">Transmembrane</keyword>
<keyword evidence="16" id="KW-1185">Reference proteome</keyword>
<dbReference type="InterPro" id="IPR007130">
    <property type="entry name" value="DAGAT"/>
</dbReference>
<keyword evidence="13" id="KW-0012">Acyltransferase</keyword>
<feature type="transmembrane region" description="Helical" evidence="14">
    <location>
        <begin position="20"/>
        <end position="45"/>
    </location>
</feature>
<dbReference type="PANTHER" id="PTHR12317">
    <property type="entry name" value="DIACYLGLYCEROL O-ACYLTRANSFERASE"/>
    <property type="match status" value="1"/>
</dbReference>
<evidence type="ECO:0000256" key="9">
    <source>
        <dbReference type="ARBA" id="ARBA00022824"/>
    </source>
</evidence>
<keyword evidence="10 14" id="KW-1133">Transmembrane helix</keyword>